<keyword evidence="2" id="KW-0472">Membrane</keyword>
<feature type="transmembrane region" description="Helical" evidence="2">
    <location>
        <begin position="219"/>
        <end position="241"/>
    </location>
</feature>
<name>A0ABR1K0I8_9AGAR</name>
<feature type="region of interest" description="Disordered" evidence="1">
    <location>
        <begin position="1"/>
        <end position="23"/>
    </location>
</feature>
<comment type="caution">
    <text evidence="3">The sequence shown here is derived from an EMBL/GenBank/DDBJ whole genome shotgun (WGS) entry which is preliminary data.</text>
</comment>
<keyword evidence="2" id="KW-1133">Transmembrane helix</keyword>
<reference evidence="3 4" key="1">
    <citation type="submission" date="2024-01" db="EMBL/GenBank/DDBJ databases">
        <title>A draft genome for the cacao thread blight pathogen Marasmiellus scandens.</title>
        <authorList>
            <person name="Baruah I.K."/>
            <person name="Leung J."/>
            <person name="Bukari Y."/>
            <person name="Amoako-Attah I."/>
            <person name="Meinhardt L.W."/>
            <person name="Bailey B.A."/>
            <person name="Cohen S.P."/>
        </authorList>
    </citation>
    <scope>NUCLEOTIDE SEQUENCE [LARGE SCALE GENOMIC DNA]</scope>
    <source>
        <strain evidence="3 4">GH-19</strain>
    </source>
</reference>
<feature type="compositionally biased region" description="Low complexity" evidence="1">
    <location>
        <begin position="460"/>
        <end position="475"/>
    </location>
</feature>
<feature type="transmembrane region" description="Helical" evidence="2">
    <location>
        <begin position="506"/>
        <end position="528"/>
    </location>
</feature>
<evidence type="ECO:0000313" key="3">
    <source>
        <dbReference type="EMBL" id="KAK7469040.1"/>
    </source>
</evidence>
<gene>
    <name evidence="3" type="ORF">VKT23_003534</name>
</gene>
<evidence type="ECO:0008006" key="5">
    <source>
        <dbReference type="Google" id="ProtNLM"/>
    </source>
</evidence>
<feature type="transmembrane region" description="Helical" evidence="2">
    <location>
        <begin position="261"/>
        <end position="281"/>
    </location>
</feature>
<feature type="transmembrane region" description="Helical" evidence="2">
    <location>
        <begin position="419"/>
        <end position="442"/>
    </location>
</feature>
<feature type="transmembrane region" description="Helical" evidence="2">
    <location>
        <begin position="396"/>
        <end position="413"/>
    </location>
</feature>
<keyword evidence="4" id="KW-1185">Reference proteome</keyword>
<sequence>MSHTRHSSQDFDDSGRSSPNLTGLDSTSALILVNHDDEEAPFDFTQEHDDFDSQDDEFDSIPVLTSPNTPFLSSTSVFLYLLSPYLKLGATLLPNVDLPLKFGLPALFVFAVLSAFARQIWYMLSRYMRKPELEDIVADAFGRGRGKEGRRRFLRSLVRTGTGALRVMLATIYLRETAHSLPQLLPDDLTPVPAWIMTLILGVLLFPFCLAQSLASRRIIYATWASIATFVLWLICVIFAYSKGTLGVSPSYLRMGTLWQSITTIAFTFTSSTTLGLYASLKASKLNGHHNQHYHHHHSSSANPNKTPISRSFKTISLISVAVAVCLTLPLVFFAAKPNRPSIQDSDSPGARVAPFIVFLKAATLFFGIPSVLVTTPPLPFPERIRRNVGIKLSKIIIFILVVVLAMVPAKIAGILSDVLIVCALEGTYFLPALIHITTHFFKRPLSIIMPSLSVPNTPNPALASASTSSSSPNSSFPPDPPDSANDPLLQRKEALLQKKQFRKRLIWDFGVWFLLVPVGGGGAAWAVGTLMGRW</sequence>
<dbReference type="EMBL" id="JBANRG010000003">
    <property type="protein sequence ID" value="KAK7469040.1"/>
    <property type="molecule type" value="Genomic_DNA"/>
</dbReference>
<protein>
    <recommendedName>
        <fullName evidence="5">Amino acid transporter transmembrane domain-containing protein</fullName>
    </recommendedName>
</protein>
<feature type="transmembrane region" description="Helical" evidence="2">
    <location>
        <begin position="77"/>
        <end position="96"/>
    </location>
</feature>
<feature type="transmembrane region" description="Helical" evidence="2">
    <location>
        <begin position="194"/>
        <end position="212"/>
    </location>
</feature>
<keyword evidence="2" id="KW-0812">Transmembrane</keyword>
<proteinExistence type="predicted"/>
<organism evidence="3 4">
    <name type="scientific">Marasmiellus scandens</name>
    <dbReference type="NCBI Taxonomy" id="2682957"/>
    <lineage>
        <taxon>Eukaryota</taxon>
        <taxon>Fungi</taxon>
        <taxon>Dikarya</taxon>
        <taxon>Basidiomycota</taxon>
        <taxon>Agaricomycotina</taxon>
        <taxon>Agaricomycetes</taxon>
        <taxon>Agaricomycetidae</taxon>
        <taxon>Agaricales</taxon>
        <taxon>Marasmiineae</taxon>
        <taxon>Omphalotaceae</taxon>
        <taxon>Marasmiellus</taxon>
    </lineage>
</organism>
<evidence type="ECO:0000313" key="4">
    <source>
        <dbReference type="Proteomes" id="UP001498398"/>
    </source>
</evidence>
<accession>A0ABR1K0I8</accession>
<feature type="region of interest" description="Disordered" evidence="1">
    <location>
        <begin position="460"/>
        <end position="484"/>
    </location>
</feature>
<evidence type="ECO:0000256" key="2">
    <source>
        <dbReference type="SAM" id="Phobius"/>
    </source>
</evidence>
<feature type="transmembrane region" description="Helical" evidence="2">
    <location>
        <begin position="356"/>
        <end position="375"/>
    </location>
</feature>
<evidence type="ECO:0000256" key="1">
    <source>
        <dbReference type="SAM" id="MobiDB-lite"/>
    </source>
</evidence>
<feature type="transmembrane region" description="Helical" evidence="2">
    <location>
        <begin position="316"/>
        <end position="336"/>
    </location>
</feature>
<feature type="transmembrane region" description="Helical" evidence="2">
    <location>
        <begin position="153"/>
        <end position="174"/>
    </location>
</feature>
<feature type="transmembrane region" description="Helical" evidence="2">
    <location>
        <begin position="102"/>
        <end position="121"/>
    </location>
</feature>
<dbReference type="Proteomes" id="UP001498398">
    <property type="component" value="Unassembled WGS sequence"/>
</dbReference>